<dbReference type="PIRSF" id="PIRSF028757">
    <property type="entry name" value="LD-carboxypeptidase"/>
    <property type="match status" value="1"/>
</dbReference>
<dbReference type="Pfam" id="PF02016">
    <property type="entry name" value="Peptidase_S66"/>
    <property type="match status" value="1"/>
</dbReference>
<dbReference type="RefSeq" id="WP_149435590.1">
    <property type="nucleotide sequence ID" value="NZ_VTPX01000006.1"/>
</dbReference>
<dbReference type="InterPro" id="IPR027461">
    <property type="entry name" value="Carboxypeptidase_A_C_sf"/>
</dbReference>
<evidence type="ECO:0000313" key="10">
    <source>
        <dbReference type="Proteomes" id="UP000466024"/>
    </source>
</evidence>
<comment type="similarity">
    <text evidence="1">Belongs to the peptidase S66 family.</text>
</comment>
<dbReference type="Gene3D" id="3.40.50.10740">
    <property type="entry name" value="Class I glutamine amidotransferase-like"/>
    <property type="match status" value="1"/>
</dbReference>
<keyword evidence="3" id="KW-0645">Protease</keyword>
<feature type="active site" description="Charge relay system" evidence="6">
    <location>
        <position position="203"/>
    </location>
</feature>
<dbReference type="GO" id="GO:0004180">
    <property type="term" value="F:carboxypeptidase activity"/>
    <property type="evidence" value="ECO:0007669"/>
    <property type="project" value="UniProtKB-KW"/>
</dbReference>
<feature type="domain" description="LD-carboxypeptidase N-terminal" evidence="7">
    <location>
        <begin position="7"/>
        <end position="118"/>
    </location>
</feature>
<evidence type="ECO:0000313" key="9">
    <source>
        <dbReference type="EMBL" id="KAA0017739.1"/>
    </source>
</evidence>
<evidence type="ECO:0000256" key="2">
    <source>
        <dbReference type="ARBA" id="ARBA00022645"/>
    </source>
</evidence>
<dbReference type="GO" id="GO:0008236">
    <property type="term" value="F:serine-type peptidase activity"/>
    <property type="evidence" value="ECO:0007669"/>
    <property type="project" value="UniProtKB-KW"/>
</dbReference>
<dbReference type="InterPro" id="IPR029062">
    <property type="entry name" value="Class_I_gatase-like"/>
</dbReference>
<feature type="active site" description="Charge relay system" evidence="6">
    <location>
        <position position="270"/>
    </location>
</feature>
<reference evidence="9 10" key="1">
    <citation type="submission" date="2019-08" db="EMBL/GenBank/DDBJ databases">
        <title>Bioinformatics analysis of the strain L3 and L5.</title>
        <authorList>
            <person name="Li X."/>
        </authorList>
    </citation>
    <scope>NUCLEOTIDE SEQUENCE [LARGE SCALE GENOMIC DNA]</scope>
    <source>
        <strain evidence="9 10">L3</strain>
    </source>
</reference>
<dbReference type="Gene3D" id="3.50.30.60">
    <property type="entry name" value="LD-carboxypeptidase A C-terminal domain-like"/>
    <property type="match status" value="1"/>
</dbReference>
<sequence>MSTTFSLIAPASFTRPEILDQAAEALQRFGIEVRFPAQLQKRHRYLAGDVGHRLETLYEAYADPHTDAVWAVRGGYGCAHLATEIDWHRLSPKPLIGYSDLSVLLDQCHRHGLPAIHGPVMKEGVKLIADDEALRAASQRDLGALMGLLVGRNPESVTLTPITATTSATIEGPLVGGNLSTLASVAGTPLAFRAPPGAIVILEDVGEPYYRLERDLWQLAYSGALDEAAAVCIGTFDSCVPYGDLRIETLFETWLMPRGLPLYADLPVGHGRDNLPWRYGAMGRIADGRLQFRD</sequence>
<evidence type="ECO:0000256" key="1">
    <source>
        <dbReference type="ARBA" id="ARBA00010233"/>
    </source>
</evidence>
<keyword evidence="10" id="KW-1185">Reference proteome</keyword>
<evidence type="ECO:0000259" key="7">
    <source>
        <dbReference type="Pfam" id="PF02016"/>
    </source>
</evidence>
<dbReference type="PANTHER" id="PTHR30237:SF2">
    <property type="entry name" value="MUREIN TETRAPEPTIDE CARBOXYPEPTIDASE"/>
    <property type="match status" value="1"/>
</dbReference>
<evidence type="ECO:0000259" key="8">
    <source>
        <dbReference type="Pfam" id="PF17676"/>
    </source>
</evidence>
<comment type="caution">
    <text evidence="9">The sequence shown here is derived from an EMBL/GenBank/DDBJ whole genome shotgun (WGS) entry which is preliminary data.</text>
</comment>
<organism evidence="9 10">
    <name type="scientific">Salinicola corii</name>
    <dbReference type="NCBI Taxonomy" id="2606937"/>
    <lineage>
        <taxon>Bacteria</taxon>
        <taxon>Pseudomonadati</taxon>
        <taxon>Pseudomonadota</taxon>
        <taxon>Gammaproteobacteria</taxon>
        <taxon>Oceanospirillales</taxon>
        <taxon>Halomonadaceae</taxon>
        <taxon>Salinicola</taxon>
    </lineage>
</organism>
<protein>
    <submittedName>
        <fullName evidence="9">LD-carboxypeptidase</fullName>
    </submittedName>
</protein>
<evidence type="ECO:0000256" key="4">
    <source>
        <dbReference type="ARBA" id="ARBA00022801"/>
    </source>
</evidence>
<dbReference type="GO" id="GO:0006508">
    <property type="term" value="P:proteolysis"/>
    <property type="evidence" value="ECO:0007669"/>
    <property type="project" value="UniProtKB-KW"/>
</dbReference>
<dbReference type="InterPro" id="IPR040921">
    <property type="entry name" value="Peptidase_S66C"/>
</dbReference>
<dbReference type="Proteomes" id="UP000466024">
    <property type="component" value="Unassembled WGS sequence"/>
</dbReference>
<evidence type="ECO:0000256" key="5">
    <source>
        <dbReference type="ARBA" id="ARBA00022825"/>
    </source>
</evidence>
<dbReference type="SUPFAM" id="SSF141986">
    <property type="entry name" value="LD-carboxypeptidase A C-terminal domain-like"/>
    <property type="match status" value="1"/>
</dbReference>
<dbReference type="InterPro" id="IPR003507">
    <property type="entry name" value="S66_fam"/>
</dbReference>
<dbReference type="InterPro" id="IPR027478">
    <property type="entry name" value="LdcA_N"/>
</dbReference>
<dbReference type="CDD" id="cd07025">
    <property type="entry name" value="Peptidase_S66"/>
    <property type="match status" value="1"/>
</dbReference>
<dbReference type="SUPFAM" id="SSF52317">
    <property type="entry name" value="Class I glutamine amidotransferase-like"/>
    <property type="match status" value="1"/>
</dbReference>
<dbReference type="EMBL" id="VTPX01000006">
    <property type="protein sequence ID" value="KAA0017739.1"/>
    <property type="molecule type" value="Genomic_DNA"/>
</dbReference>
<keyword evidence="5" id="KW-0720">Serine protease</keyword>
<keyword evidence="2 9" id="KW-0121">Carboxypeptidase</keyword>
<proteinExistence type="inferred from homology"/>
<dbReference type="AlphaFoldDB" id="A0A640WBH0"/>
<evidence type="ECO:0000256" key="3">
    <source>
        <dbReference type="ARBA" id="ARBA00022670"/>
    </source>
</evidence>
<dbReference type="PANTHER" id="PTHR30237">
    <property type="entry name" value="MURAMOYLTETRAPEPTIDE CARBOXYPEPTIDASE"/>
    <property type="match status" value="1"/>
</dbReference>
<accession>A0A640WBH0</accession>
<gene>
    <name evidence="9" type="ORF">F0A16_11710</name>
</gene>
<name>A0A640WBH0_9GAMM</name>
<keyword evidence="4" id="KW-0378">Hydrolase</keyword>
<dbReference type="InterPro" id="IPR040449">
    <property type="entry name" value="Peptidase_S66_N"/>
</dbReference>
<feature type="domain" description="LD-carboxypeptidase C-terminal" evidence="8">
    <location>
        <begin position="171"/>
        <end position="284"/>
    </location>
</feature>
<evidence type="ECO:0000256" key="6">
    <source>
        <dbReference type="PIRSR" id="PIRSR028757-1"/>
    </source>
</evidence>
<dbReference type="Pfam" id="PF17676">
    <property type="entry name" value="Peptidase_S66C"/>
    <property type="match status" value="1"/>
</dbReference>
<feature type="active site" description="Nucleophile" evidence="6">
    <location>
        <position position="99"/>
    </location>
</feature>